<evidence type="ECO:0000256" key="1">
    <source>
        <dbReference type="SAM" id="MobiDB-lite"/>
    </source>
</evidence>
<reference evidence="3" key="1">
    <citation type="submission" date="2015-07" db="EMBL/GenBank/DDBJ databases">
        <authorList>
            <person name="Rodrigo-Torres Lidia"/>
            <person name="Arahal R.David."/>
        </authorList>
    </citation>
    <scope>NUCLEOTIDE SEQUENCE [LARGE SCALE GENOMIC DNA]</scope>
    <source>
        <strain evidence="3">CECT 5096</strain>
    </source>
</reference>
<feature type="region of interest" description="Disordered" evidence="1">
    <location>
        <begin position="31"/>
        <end position="55"/>
    </location>
</feature>
<organism evidence="2 3">
    <name type="scientific">Roseibium album</name>
    <dbReference type="NCBI Taxonomy" id="311410"/>
    <lineage>
        <taxon>Bacteria</taxon>
        <taxon>Pseudomonadati</taxon>
        <taxon>Pseudomonadota</taxon>
        <taxon>Alphaproteobacteria</taxon>
        <taxon>Hyphomicrobiales</taxon>
        <taxon>Stappiaceae</taxon>
        <taxon>Roseibium</taxon>
    </lineage>
</organism>
<dbReference type="EMBL" id="CXWC01000013">
    <property type="protein sequence ID" value="CTQ77559.1"/>
    <property type="molecule type" value="Genomic_DNA"/>
</dbReference>
<keyword evidence="3" id="KW-1185">Reference proteome</keyword>
<dbReference type="STRING" id="311410.LA5095_03917"/>
<dbReference type="GeneID" id="97673659"/>
<proteinExistence type="predicted"/>
<evidence type="ECO:0000313" key="3">
    <source>
        <dbReference type="Proteomes" id="UP000049983"/>
    </source>
</evidence>
<dbReference type="RefSeq" id="WP_158510415.1">
    <property type="nucleotide sequence ID" value="NZ_CXWA01000004.1"/>
</dbReference>
<dbReference type="AlphaFoldDB" id="A0A0M7AQZ3"/>
<dbReference type="Proteomes" id="UP000049983">
    <property type="component" value="Unassembled WGS sequence"/>
</dbReference>
<name>A0A0M7AQZ3_9HYPH</name>
<sequence>MSYKSRKFDTVDIMARASQDQQTRLGSLLGLGKNKGKWRDRKGPNPLTMLGLDRS</sequence>
<gene>
    <name evidence="2" type="ORF">LA5096_05199</name>
</gene>
<evidence type="ECO:0000313" key="2">
    <source>
        <dbReference type="EMBL" id="CTQ77559.1"/>
    </source>
</evidence>
<accession>A0A0M7AQZ3</accession>
<protein>
    <submittedName>
        <fullName evidence="2">Uncharacterized protein</fullName>
    </submittedName>
</protein>